<dbReference type="Pfam" id="PF00172">
    <property type="entry name" value="Zn_clus"/>
    <property type="match status" value="1"/>
</dbReference>
<sequence>MTSVALTKNSELKPKQNRAYSRRSRTGCRTCRIRRIKCDETPDACKNCTSTGRTCDGYDMHRLPPTKKDIYKATSDVMPGIVNAFYWTMTSDEQRCYSYYRFSVVPALVGSFSSPLWENLIFQMSYAEPAVYHAVIGLSAVQRESENNTLSGLKGSWNRFALEQLGRSFALLRRRSTSQDPQLPTVTLVCCLLFVTLELLQGQYEVSFTHLRNGLDIIKKLKAHKQLVPGAFDKSPVEQCLVAAFAHMDNQVAYFRTGESILDLDDWLEGYLANKAAFRNLGEVRQTLEPLLSAIVRFVARSAVDTSVLLPKQKQLMSQLNDFSRLFDSFRESSYAMLNPFQQIGADLILLRQRTLFLTLDTCLLPLDDPWSDQYDQHFEDIISIAEDIMGKAIGHTSLTIDIGVIPPLCLVALNCQDPTLRWRAIHAVRSWPYHDGPWDSSRLARITMETIKIHSYSRKAWHERAACNQDVTDHSPSGLPPRDNHVMISPDHRYACIPYTIAGVRKFWWFSFQDDGMNSANGFVLSEVTGWIPIIASRLRFRPPGPIH</sequence>
<dbReference type="PANTHER" id="PTHR36206">
    <property type="entry name" value="ASPERCRYPTIN BIOSYNTHESIS CLUSTER-SPECIFIC TRANSCRIPTION REGULATOR ATNN-RELATED"/>
    <property type="match status" value="1"/>
</dbReference>
<evidence type="ECO:0000256" key="4">
    <source>
        <dbReference type="ARBA" id="ARBA00023125"/>
    </source>
</evidence>
<dbReference type="CDD" id="cd00067">
    <property type="entry name" value="GAL4"/>
    <property type="match status" value="1"/>
</dbReference>
<dbReference type="OrthoDB" id="2593732at2759"/>
<evidence type="ECO:0000256" key="1">
    <source>
        <dbReference type="ARBA" id="ARBA00022723"/>
    </source>
</evidence>
<evidence type="ECO:0000256" key="5">
    <source>
        <dbReference type="ARBA" id="ARBA00023163"/>
    </source>
</evidence>
<keyword evidence="4" id="KW-0238">DNA-binding</keyword>
<evidence type="ECO:0000256" key="6">
    <source>
        <dbReference type="ARBA" id="ARBA00023242"/>
    </source>
</evidence>
<dbReference type="OMA" id="WHERAAC"/>
<dbReference type="Proteomes" id="UP000188318">
    <property type="component" value="Unassembled WGS sequence"/>
</dbReference>
<dbReference type="PROSITE" id="PS00463">
    <property type="entry name" value="ZN2_CY6_FUNGAL_1"/>
    <property type="match status" value="1"/>
</dbReference>
<dbReference type="GO" id="GO:0009893">
    <property type="term" value="P:positive regulation of metabolic process"/>
    <property type="evidence" value="ECO:0007669"/>
    <property type="project" value="UniProtKB-ARBA"/>
</dbReference>
<dbReference type="EMBL" id="KV907495">
    <property type="protein sequence ID" value="OOF99178.1"/>
    <property type="molecule type" value="Genomic_DNA"/>
</dbReference>
<dbReference type="VEuPathDB" id="FungiDB:ASPCADRAFT_127746"/>
<keyword evidence="9" id="KW-1185">Reference proteome</keyword>
<evidence type="ECO:0000313" key="9">
    <source>
        <dbReference type="Proteomes" id="UP000188318"/>
    </source>
</evidence>
<feature type="domain" description="Zn(2)-C6 fungal-type" evidence="7">
    <location>
        <begin position="27"/>
        <end position="55"/>
    </location>
</feature>
<evidence type="ECO:0000256" key="3">
    <source>
        <dbReference type="ARBA" id="ARBA00023015"/>
    </source>
</evidence>
<dbReference type="GO" id="GO:0008270">
    <property type="term" value="F:zinc ion binding"/>
    <property type="evidence" value="ECO:0007669"/>
    <property type="project" value="InterPro"/>
</dbReference>
<dbReference type="Gene3D" id="4.10.240.10">
    <property type="entry name" value="Zn(2)-C6 fungal-type DNA-binding domain"/>
    <property type="match status" value="1"/>
</dbReference>
<organism evidence="8 9">
    <name type="scientific">Aspergillus carbonarius (strain ITEM 5010)</name>
    <dbReference type="NCBI Taxonomy" id="602072"/>
    <lineage>
        <taxon>Eukaryota</taxon>
        <taxon>Fungi</taxon>
        <taxon>Dikarya</taxon>
        <taxon>Ascomycota</taxon>
        <taxon>Pezizomycotina</taxon>
        <taxon>Eurotiomycetes</taxon>
        <taxon>Eurotiomycetidae</taxon>
        <taxon>Eurotiales</taxon>
        <taxon>Aspergillaceae</taxon>
        <taxon>Aspergillus</taxon>
        <taxon>Aspergillus subgen. Circumdati</taxon>
    </lineage>
</organism>
<dbReference type="AlphaFoldDB" id="A0A1R3RXH5"/>
<dbReference type="GO" id="GO:0003677">
    <property type="term" value="F:DNA binding"/>
    <property type="evidence" value="ECO:0007669"/>
    <property type="project" value="UniProtKB-KW"/>
</dbReference>
<keyword evidence="6" id="KW-0539">Nucleus</keyword>
<reference evidence="9" key="1">
    <citation type="journal article" date="2017" name="Genome Biol.">
        <title>Comparative genomics reveals high biological diversity and specific adaptations in the industrially and medically important fungal genus Aspergillus.</title>
        <authorList>
            <person name="de Vries R.P."/>
            <person name="Riley R."/>
            <person name="Wiebenga A."/>
            <person name="Aguilar-Osorio G."/>
            <person name="Amillis S."/>
            <person name="Uchima C.A."/>
            <person name="Anderluh G."/>
            <person name="Asadollahi M."/>
            <person name="Askin M."/>
            <person name="Barry K."/>
            <person name="Battaglia E."/>
            <person name="Bayram O."/>
            <person name="Benocci T."/>
            <person name="Braus-Stromeyer S.A."/>
            <person name="Caldana C."/>
            <person name="Canovas D."/>
            <person name="Cerqueira G.C."/>
            <person name="Chen F."/>
            <person name="Chen W."/>
            <person name="Choi C."/>
            <person name="Clum A."/>
            <person name="Dos Santos R.A."/>
            <person name="Damasio A.R."/>
            <person name="Diallinas G."/>
            <person name="Emri T."/>
            <person name="Fekete E."/>
            <person name="Flipphi M."/>
            <person name="Freyberg S."/>
            <person name="Gallo A."/>
            <person name="Gournas C."/>
            <person name="Habgood R."/>
            <person name="Hainaut M."/>
            <person name="Harispe M.L."/>
            <person name="Henrissat B."/>
            <person name="Hilden K.S."/>
            <person name="Hope R."/>
            <person name="Hossain A."/>
            <person name="Karabika E."/>
            <person name="Karaffa L."/>
            <person name="Karanyi Z."/>
            <person name="Krasevec N."/>
            <person name="Kuo A."/>
            <person name="Kusch H."/>
            <person name="LaButti K."/>
            <person name="Lagendijk E.L."/>
            <person name="Lapidus A."/>
            <person name="Levasseur A."/>
            <person name="Lindquist E."/>
            <person name="Lipzen A."/>
            <person name="Logrieco A.F."/>
            <person name="MacCabe A."/>
            <person name="Maekelae M.R."/>
            <person name="Malavazi I."/>
            <person name="Melin P."/>
            <person name="Meyer V."/>
            <person name="Mielnichuk N."/>
            <person name="Miskei M."/>
            <person name="Molnar A.P."/>
            <person name="Mule G."/>
            <person name="Ngan C.Y."/>
            <person name="Orejas M."/>
            <person name="Orosz E."/>
            <person name="Ouedraogo J.P."/>
            <person name="Overkamp K.M."/>
            <person name="Park H.-S."/>
            <person name="Perrone G."/>
            <person name="Piumi F."/>
            <person name="Punt P.J."/>
            <person name="Ram A.F."/>
            <person name="Ramon A."/>
            <person name="Rauscher S."/>
            <person name="Record E."/>
            <person name="Riano-Pachon D.M."/>
            <person name="Robert V."/>
            <person name="Roehrig J."/>
            <person name="Ruller R."/>
            <person name="Salamov A."/>
            <person name="Salih N.S."/>
            <person name="Samson R.A."/>
            <person name="Sandor E."/>
            <person name="Sanguinetti M."/>
            <person name="Schuetze T."/>
            <person name="Sepcic K."/>
            <person name="Shelest E."/>
            <person name="Sherlock G."/>
            <person name="Sophianopoulou V."/>
            <person name="Squina F.M."/>
            <person name="Sun H."/>
            <person name="Susca A."/>
            <person name="Todd R.B."/>
            <person name="Tsang A."/>
            <person name="Unkles S.E."/>
            <person name="van de Wiele N."/>
            <person name="van Rossen-Uffink D."/>
            <person name="Oliveira J.V."/>
            <person name="Vesth T.C."/>
            <person name="Visser J."/>
            <person name="Yu J.-H."/>
            <person name="Zhou M."/>
            <person name="Andersen M.R."/>
            <person name="Archer D.B."/>
            <person name="Baker S.E."/>
            <person name="Benoit I."/>
            <person name="Brakhage A.A."/>
            <person name="Braus G.H."/>
            <person name="Fischer R."/>
            <person name="Frisvad J.C."/>
            <person name="Goldman G.H."/>
            <person name="Houbraken J."/>
            <person name="Oakley B."/>
            <person name="Pocsi I."/>
            <person name="Scazzocchio C."/>
            <person name="Seiboth B."/>
            <person name="vanKuyk P.A."/>
            <person name="Wortman J."/>
            <person name="Dyer P.S."/>
            <person name="Grigoriev I.V."/>
        </authorList>
    </citation>
    <scope>NUCLEOTIDE SEQUENCE [LARGE SCALE GENOMIC DNA]</scope>
    <source>
        <strain evidence="9">ITEM 5010</strain>
    </source>
</reference>
<proteinExistence type="predicted"/>
<dbReference type="SMART" id="SM00066">
    <property type="entry name" value="GAL4"/>
    <property type="match status" value="1"/>
</dbReference>
<evidence type="ECO:0000313" key="8">
    <source>
        <dbReference type="EMBL" id="OOF99178.1"/>
    </source>
</evidence>
<dbReference type="InterPro" id="IPR021858">
    <property type="entry name" value="Fun_TF"/>
</dbReference>
<keyword evidence="3" id="KW-0805">Transcription regulation</keyword>
<gene>
    <name evidence="8" type="ORF">ASPCADRAFT_127746</name>
</gene>
<keyword evidence="5" id="KW-0804">Transcription</keyword>
<name>A0A1R3RXH5_ASPC5</name>
<keyword evidence="1" id="KW-0479">Metal-binding</keyword>
<dbReference type="PANTHER" id="PTHR36206:SF16">
    <property type="entry name" value="TRANSCRIPTION FACTOR DOMAIN-CONTAINING PROTEIN-RELATED"/>
    <property type="match status" value="1"/>
</dbReference>
<dbReference type="STRING" id="602072.A0A1R3RXH5"/>
<dbReference type="Pfam" id="PF11951">
    <property type="entry name" value="Fungal_trans_2"/>
    <property type="match status" value="1"/>
</dbReference>
<dbReference type="GO" id="GO:0000981">
    <property type="term" value="F:DNA-binding transcription factor activity, RNA polymerase II-specific"/>
    <property type="evidence" value="ECO:0007669"/>
    <property type="project" value="InterPro"/>
</dbReference>
<evidence type="ECO:0000259" key="7">
    <source>
        <dbReference type="PROSITE" id="PS50048"/>
    </source>
</evidence>
<accession>A0A1R3RXH5</accession>
<evidence type="ECO:0000256" key="2">
    <source>
        <dbReference type="ARBA" id="ARBA00022833"/>
    </source>
</evidence>
<dbReference type="PROSITE" id="PS50048">
    <property type="entry name" value="ZN2_CY6_FUNGAL_2"/>
    <property type="match status" value="1"/>
</dbReference>
<dbReference type="InterPro" id="IPR036864">
    <property type="entry name" value="Zn2-C6_fun-type_DNA-bd_sf"/>
</dbReference>
<dbReference type="InterPro" id="IPR052360">
    <property type="entry name" value="Transcr_Regulatory_Proteins"/>
</dbReference>
<protein>
    <recommendedName>
        <fullName evidence="7">Zn(2)-C6 fungal-type domain-containing protein</fullName>
    </recommendedName>
</protein>
<dbReference type="SUPFAM" id="SSF57701">
    <property type="entry name" value="Zn2/Cys6 DNA-binding domain"/>
    <property type="match status" value="1"/>
</dbReference>
<keyword evidence="2" id="KW-0862">Zinc</keyword>
<dbReference type="InterPro" id="IPR001138">
    <property type="entry name" value="Zn2Cys6_DnaBD"/>
</dbReference>